<dbReference type="Proteomes" id="UP000425178">
    <property type="component" value="Plasmid pCETAM"/>
</dbReference>
<evidence type="ECO:0000256" key="1">
    <source>
        <dbReference type="SAM" id="MobiDB-lite"/>
    </source>
</evidence>
<organism evidence="4 5">
    <name type="scientific">Corynebacterium comes</name>
    <dbReference type="NCBI Taxonomy" id="2675218"/>
    <lineage>
        <taxon>Bacteria</taxon>
        <taxon>Bacillati</taxon>
        <taxon>Actinomycetota</taxon>
        <taxon>Actinomycetes</taxon>
        <taxon>Mycobacteriales</taxon>
        <taxon>Corynebacteriaceae</taxon>
        <taxon>Corynebacterium</taxon>
    </lineage>
</organism>
<dbReference type="Gene3D" id="1.20.1260.10">
    <property type="match status" value="1"/>
</dbReference>
<evidence type="ECO:0000259" key="3">
    <source>
        <dbReference type="Pfam" id="PF03713"/>
    </source>
</evidence>
<dbReference type="EMBL" id="CP046454">
    <property type="protein sequence ID" value="QGU05945.1"/>
    <property type="molecule type" value="Genomic_DNA"/>
</dbReference>
<dbReference type="RefSeq" id="WP_156229589.1">
    <property type="nucleotide sequence ID" value="NZ_CP046454.1"/>
</dbReference>
<feature type="region of interest" description="Disordered" evidence="1">
    <location>
        <begin position="24"/>
        <end position="58"/>
    </location>
</feature>
<protein>
    <submittedName>
        <fullName evidence="4">Immunoglobulin G-binding protein A</fullName>
    </submittedName>
</protein>
<accession>A0A6B8W3H2</accession>
<evidence type="ECO:0000256" key="2">
    <source>
        <dbReference type="SAM" id="SignalP"/>
    </source>
</evidence>
<dbReference type="PANTHER" id="PTHR36933:SF1">
    <property type="entry name" value="SLL0788 PROTEIN"/>
    <property type="match status" value="1"/>
</dbReference>
<keyword evidence="2" id="KW-0732">Signal</keyword>
<evidence type="ECO:0000313" key="4">
    <source>
        <dbReference type="EMBL" id="QGU05945.1"/>
    </source>
</evidence>
<proteinExistence type="predicted"/>
<sequence length="262" mass="27745">MKRTITLSTLPLLAALTLAACSQGTETGDTGTLTTSAETVTRSTETTTGTTTAQAPGEITPEHNNADVMFTRMMIPHHQQAVEMSEILLAKDNIPGEVAAFAQRVFDTQTAEIDQMNAMLETWDRQPGSGNMGSMDGMGPGNMDGMGPGNMDGMGPGNMDGMGPGNMDGMGPGNMDGMGPGNMDGMSGMMDREGMTALENAEGTEAVRLYLEHMIPHHEGAIDMARNQVNNGANPQAIALAEQMITTQEAEITEMEQMLQNL</sequence>
<feature type="signal peptide" evidence="2">
    <location>
        <begin position="1"/>
        <end position="19"/>
    </location>
</feature>
<dbReference type="AlphaFoldDB" id="A0A6B8W3H2"/>
<keyword evidence="5" id="KW-1185">Reference proteome</keyword>
<gene>
    <name evidence="4" type="primary">spa</name>
    <name evidence="4" type="ORF">CETAM_13600</name>
</gene>
<reference evidence="4 5" key="1">
    <citation type="journal article" date="2021" name="Int. J. Syst. Evol. Microbiol.">
        <title>Classification of three corynebacterial strains isolated from a small paddock in North Rhine-Westphalia: proposal of &lt;i&gt;Corynebacterium kalinowskii&lt;/i&gt; sp. nov., &lt;i&gt;Corynebacterium comes&lt;/i&gt; sp. nov. and &lt;i&gt;Corynebacterium occultum&lt;/i&gt; sp. nov.</title>
        <authorList>
            <person name="Schaffert L."/>
            <person name="Ruwe M."/>
            <person name="Milse J."/>
            <person name="Hanuschka K."/>
            <person name="Ortseifen V."/>
            <person name="Droste J."/>
            <person name="Brandt D."/>
            <person name="Schl L."/>
            <person name="Kutter Y."/>
            <person name="Vinke S."/>
            <person name="Vieh P."/>
            <person name="Jacob L."/>
            <person name="L N.C."/>
            <person name="Schulte-Berndt E."/>
            <person name="Hain C."/>
            <person name="Linder M."/>
            <person name="Schmidt P."/>
            <person name="Wollenschl L."/>
            <person name="Luttermann T."/>
            <person name="Thieme E."/>
            <person name="Hassa J."/>
            <person name="Haak M."/>
            <person name="Wittchen M."/>
            <person name="Mentz A."/>
            <person name="Persicke M."/>
            <person name="Busche T."/>
            <person name="R C."/>
        </authorList>
    </citation>
    <scope>NUCLEOTIDE SEQUENCE [LARGE SCALE GENOMIC DNA]</scope>
    <source>
        <strain evidence="4 5">2019</strain>
    </source>
</reference>
<dbReference type="InterPro" id="IPR012347">
    <property type="entry name" value="Ferritin-like"/>
</dbReference>
<keyword evidence="4" id="KW-0614">Plasmid</keyword>
<dbReference type="InterPro" id="IPR005183">
    <property type="entry name" value="DUF305_CopM-like"/>
</dbReference>
<evidence type="ECO:0000313" key="5">
    <source>
        <dbReference type="Proteomes" id="UP000425178"/>
    </source>
</evidence>
<dbReference type="Pfam" id="PF03713">
    <property type="entry name" value="DUF305"/>
    <property type="match status" value="1"/>
</dbReference>
<dbReference type="PANTHER" id="PTHR36933">
    <property type="entry name" value="SLL0788 PROTEIN"/>
    <property type="match status" value="1"/>
</dbReference>
<geneLocation type="plasmid" evidence="4 5">
    <name>pCETAM</name>
</geneLocation>
<dbReference type="PROSITE" id="PS51257">
    <property type="entry name" value="PROKAR_LIPOPROTEIN"/>
    <property type="match status" value="1"/>
</dbReference>
<feature type="compositionally biased region" description="Low complexity" evidence="1">
    <location>
        <begin position="24"/>
        <end position="53"/>
    </location>
</feature>
<name>A0A6B8W3H2_9CORY</name>
<dbReference type="KEGG" id="ccoe:CETAM_13600"/>
<feature type="chain" id="PRO_5038774174" evidence="2">
    <location>
        <begin position="20"/>
        <end position="262"/>
    </location>
</feature>
<feature type="domain" description="DUF305" evidence="3">
    <location>
        <begin position="67"/>
        <end position="259"/>
    </location>
</feature>